<feature type="region of interest" description="Disordered" evidence="1">
    <location>
        <begin position="1"/>
        <end position="119"/>
    </location>
</feature>
<gene>
    <name evidence="2" type="ORF">DACRYDRAFT_22799</name>
</gene>
<dbReference type="HOGENOM" id="CLU_1363250_0_0_1"/>
<dbReference type="RefSeq" id="XP_040627839.1">
    <property type="nucleotide sequence ID" value="XM_040772954.1"/>
</dbReference>
<name>M5G522_DACPD</name>
<dbReference type="EMBL" id="JH795865">
    <property type="protein sequence ID" value="EJU00942.1"/>
    <property type="molecule type" value="Genomic_DNA"/>
</dbReference>
<sequence>MQQQQSHQGSPWGVAPQIQYQQPTPMEPSFDPAIISSGPQMGGPRSPFEVSQPQFQHNISFGQQEPMQEPQQTTNVAWQTQAYQPQEHWAPLPPQQHVPSVPEPEPPIKPASPVIPPAHEAVEIPEWTEAPSITDSGLANVVPVNSPQVPAPIARPRGESLVQVPKPTPATTEPKIAAPLPAPLNTTSASTTVTAPISSPV</sequence>
<feature type="region of interest" description="Disordered" evidence="1">
    <location>
        <begin position="149"/>
        <end position="201"/>
    </location>
</feature>
<accession>M5G522</accession>
<dbReference type="GeneID" id="63688016"/>
<reference evidence="2 3" key="1">
    <citation type="journal article" date="2012" name="Science">
        <title>The Paleozoic origin of enzymatic lignin decomposition reconstructed from 31 fungal genomes.</title>
        <authorList>
            <person name="Floudas D."/>
            <person name="Binder M."/>
            <person name="Riley R."/>
            <person name="Barry K."/>
            <person name="Blanchette R.A."/>
            <person name="Henrissat B."/>
            <person name="Martinez A.T."/>
            <person name="Otillar R."/>
            <person name="Spatafora J.W."/>
            <person name="Yadav J.S."/>
            <person name="Aerts A."/>
            <person name="Benoit I."/>
            <person name="Boyd A."/>
            <person name="Carlson A."/>
            <person name="Copeland A."/>
            <person name="Coutinho P.M."/>
            <person name="de Vries R.P."/>
            <person name="Ferreira P."/>
            <person name="Findley K."/>
            <person name="Foster B."/>
            <person name="Gaskell J."/>
            <person name="Glotzer D."/>
            <person name="Gorecki P."/>
            <person name="Heitman J."/>
            <person name="Hesse C."/>
            <person name="Hori C."/>
            <person name="Igarashi K."/>
            <person name="Jurgens J.A."/>
            <person name="Kallen N."/>
            <person name="Kersten P."/>
            <person name="Kohler A."/>
            <person name="Kuees U."/>
            <person name="Kumar T.K.A."/>
            <person name="Kuo A."/>
            <person name="LaButti K."/>
            <person name="Larrondo L.F."/>
            <person name="Lindquist E."/>
            <person name="Ling A."/>
            <person name="Lombard V."/>
            <person name="Lucas S."/>
            <person name="Lundell T."/>
            <person name="Martin R."/>
            <person name="McLaughlin D.J."/>
            <person name="Morgenstern I."/>
            <person name="Morin E."/>
            <person name="Murat C."/>
            <person name="Nagy L.G."/>
            <person name="Nolan M."/>
            <person name="Ohm R.A."/>
            <person name="Patyshakuliyeva A."/>
            <person name="Rokas A."/>
            <person name="Ruiz-Duenas F.J."/>
            <person name="Sabat G."/>
            <person name="Salamov A."/>
            <person name="Samejima M."/>
            <person name="Schmutz J."/>
            <person name="Slot J.C."/>
            <person name="St John F."/>
            <person name="Stenlid J."/>
            <person name="Sun H."/>
            <person name="Sun S."/>
            <person name="Syed K."/>
            <person name="Tsang A."/>
            <person name="Wiebenga A."/>
            <person name="Young D."/>
            <person name="Pisabarro A."/>
            <person name="Eastwood D.C."/>
            <person name="Martin F."/>
            <person name="Cullen D."/>
            <person name="Grigoriev I.V."/>
            <person name="Hibbett D.S."/>
        </authorList>
    </citation>
    <scope>NUCLEOTIDE SEQUENCE [LARGE SCALE GENOMIC DNA]</scope>
    <source>
        <strain evidence="2 3">DJM-731 SS1</strain>
    </source>
</reference>
<evidence type="ECO:0000313" key="3">
    <source>
        <dbReference type="Proteomes" id="UP000030653"/>
    </source>
</evidence>
<evidence type="ECO:0000256" key="1">
    <source>
        <dbReference type="SAM" id="MobiDB-lite"/>
    </source>
</evidence>
<dbReference type="AlphaFoldDB" id="M5G522"/>
<organism evidence="2 3">
    <name type="scientific">Dacryopinax primogenitus (strain DJM 731)</name>
    <name type="common">Brown rot fungus</name>
    <dbReference type="NCBI Taxonomy" id="1858805"/>
    <lineage>
        <taxon>Eukaryota</taxon>
        <taxon>Fungi</taxon>
        <taxon>Dikarya</taxon>
        <taxon>Basidiomycota</taxon>
        <taxon>Agaricomycotina</taxon>
        <taxon>Dacrymycetes</taxon>
        <taxon>Dacrymycetales</taxon>
        <taxon>Dacrymycetaceae</taxon>
        <taxon>Dacryopinax</taxon>
    </lineage>
</organism>
<feature type="non-terminal residue" evidence="2">
    <location>
        <position position="201"/>
    </location>
</feature>
<feature type="compositionally biased region" description="Low complexity" evidence="1">
    <location>
        <begin position="63"/>
        <end position="74"/>
    </location>
</feature>
<dbReference type="Proteomes" id="UP000030653">
    <property type="component" value="Unassembled WGS sequence"/>
</dbReference>
<feature type="compositionally biased region" description="Polar residues" evidence="1">
    <location>
        <begin position="49"/>
        <end position="62"/>
    </location>
</feature>
<dbReference type="STRING" id="1858805.M5G522"/>
<evidence type="ECO:0000313" key="2">
    <source>
        <dbReference type="EMBL" id="EJU00942.1"/>
    </source>
</evidence>
<feature type="compositionally biased region" description="Pro residues" evidence="1">
    <location>
        <begin position="91"/>
        <end position="116"/>
    </location>
</feature>
<feature type="compositionally biased region" description="Polar residues" evidence="1">
    <location>
        <begin position="75"/>
        <end position="84"/>
    </location>
</feature>
<keyword evidence="3" id="KW-1185">Reference proteome</keyword>
<feature type="compositionally biased region" description="Polar residues" evidence="1">
    <location>
        <begin position="184"/>
        <end position="201"/>
    </location>
</feature>
<proteinExistence type="predicted"/>
<protein>
    <submittedName>
        <fullName evidence="2">Uncharacterized protein</fullName>
    </submittedName>
</protein>